<reference evidence="1" key="1">
    <citation type="journal article" date="2022" name="bioRxiv">
        <title>Population genetic analysis of Ophidiomyces ophidiicola, the causative agent of snake fungal disease, indicates recent introductions to the USA.</title>
        <authorList>
            <person name="Ladner J.T."/>
            <person name="Palmer J.M."/>
            <person name="Ettinger C.L."/>
            <person name="Stajich J.E."/>
            <person name="Farrell T.M."/>
            <person name="Glorioso B.M."/>
            <person name="Lawson B."/>
            <person name="Price S.J."/>
            <person name="Stengle A.G."/>
            <person name="Grear D.A."/>
            <person name="Lorch J.M."/>
        </authorList>
    </citation>
    <scope>NUCLEOTIDE SEQUENCE</scope>
    <source>
        <strain evidence="1">NWHC 24266-5</strain>
    </source>
</reference>
<dbReference type="EMBL" id="JALBCA010000071">
    <property type="protein sequence ID" value="KAI2384559.1"/>
    <property type="molecule type" value="Genomic_DNA"/>
</dbReference>
<comment type="caution">
    <text evidence="1">The sequence shown here is derived from an EMBL/GenBank/DDBJ whole genome shotgun (WGS) entry which is preliminary data.</text>
</comment>
<accession>A0ACB8UTX0</accession>
<protein>
    <submittedName>
        <fullName evidence="1">Uncharacterized protein</fullName>
    </submittedName>
</protein>
<sequence length="254" mass="29069">MPHLDVHASLVACKTSTAARWEFLREFAEHRALSIPIADLSPPSTMLHQDRIVVAEQRLGVTLPASLKAAYELLGHRPDLTSNQDTFLPPEKLYIDKQENPHKTNKYLVFRTENQGAAVWGIQVPVLCADPPVFMCLTMSDEQADLWHQWASSFSEALVELVLSEAMHDPTSLTYTSFEECDRLELERRFKRLPFPQYHTESQCTFSWYTHGPDLLLRYDGSEVMIRARTENSVHQLEKEHSDIFTGLVPNGYL</sequence>
<evidence type="ECO:0000313" key="1">
    <source>
        <dbReference type="EMBL" id="KAI2384559.1"/>
    </source>
</evidence>
<gene>
    <name evidence="1" type="ORF">LOY88_004608</name>
</gene>
<name>A0ACB8UTX0_9EURO</name>
<proteinExistence type="predicted"/>
<organism evidence="1">
    <name type="scientific">Ophidiomyces ophidiicola</name>
    <dbReference type="NCBI Taxonomy" id="1387563"/>
    <lineage>
        <taxon>Eukaryota</taxon>
        <taxon>Fungi</taxon>
        <taxon>Dikarya</taxon>
        <taxon>Ascomycota</taxon>
        <taxon>Pezizomycotina</taxon>
        <taxon>Eurotiomycetes</taxon>
        <taxon>Eurotiomycetidae</taxon>
        <taxon>Onygenales</taxon>
        <taxon>Onygenaceae</taxon>
        <taxon>Ophidiomyces</taxon>
    </lineage>
</organism>